<sequence length="101" mass="11128">MIKKQLKPPLVALMSGTPITDGLVDLVFPLAVINSLWQEAPPISKFNGRTPQVRDDIGDLRRKLKELQGKLPGTLSALDRHEIATKLTSYFFKSPNATSEG</sequence>
<organism evidence="1 2">
    <name type="scientific">Colletotrichum sojae</name>
    <dbReference type="NCBI Taxonomy" id="2175907"/>
    <lineage>
        <taxon>Eukaryota</taxon>
        <taxon>Fungi</taxon>
        <taxon>Dikarya</taxon>
        <taxon>Ascomycota</taxon>
        <taxon>Pezizomycotina</taxon>
        <taxon>Sordariomycetes</taxon>
        <taxon>Hypocreomycetidae</taxon>
        <taxon>Glomerellales</taxon>
        <taxon>Glomerellaceae</taxon>
        <taxon>Colletotrichum</taxon>
        <taxon>Colletotrichum orchidearum species complex</taxon>
    </lineage>
</organism>
<dbReference type="Proteomes" id="UP000652219">
    <property type="component" value="Unassembled WGS sequence"/>
</dbReference>
<evidence type="ECO:0000313" key="2">
    <source>
        <dbReference type="Proteomes" id="UP000652219"/>
    </source>
</evidence>
<name>A0A8H6MJA0_9PEZI</name>
<proteinExistence type="predicted"/>
<dbReference type="AlphaFoldDB" id="A0A8H6MJA0"/>
<comment type="caution">
    <text evidence="1">The sequence shown here is derived from an EMBL/GenBank/DDBJ whole genome shotgun (WGS) entry which is preliminary data.</text>
</comment>
<accession>A0A8H6MJA0</accession>
<protein>
    <submittedName>
        <fullName evidence="1">Uncharacterized protein</fullName>
    </submittedName>
</protein>
<evidence type="ECO:0000313" key="1">
    <source>
        <dbReference type="EMBL" id="KAF6792002.1"/>
    </source>
</evidence>
<reference evidence="1 2" key="1">
    <citation type="journal article" date="2020" name="Phytopathology">
        <title>Genome Sequence Resources of Colletotrichum truncatum, C. plurivorum, C. musicola, and C. sojae: Four Species Pathogenic to Soybean (Glycine max).</title>
        <authorList>
            <person name="Rogerio F."/>
            <person name="Boufleur T.R."/>
            <person name="Ciampi-Guillardi M."/>
            <person name="Sukno S.A."/>
            <person name="Thon M.R."/>
            <person name="Massola Junior N.S."/>
            <person name="Baroncelli R."/>
        </authorList>
    </citation>
    <scope>NUCLEOTIDE SEQUENCE [LARGE SCALE GENOMIC DNA]</scope>
    <source>
        <strain evidence="1 2">LFN0009</strain>
    </source>
</reference>
<dbReference type="EMBL" id="WIGN01000466">
    <property type="protein sequence ID" value="KAF6792002.1"/>
    <property type="molecule type" value="Genomic_DNA"/>
</dbReference>
<keyword evidence="2" id="KW-1185">Reference proteome</keyword>
<gene>
    <name evidence="1" type="ORF">CSOJ01_14251</name>
</gene>